<reference evidence="1 2" key="1">
    <citation type="submission" date="2020-04" db="EMBL/GenBank/DDBJ databases">
        <title>Perkinsus chesapeaki whole genome sequence.</title>
        <authorList>
            <person name="Bogema D.R."/>
        </authorList>
    </citation>
    <scope>NUCLEOTIDE SEQUENCE [LARGE SCALE GENOMIC DNA]</scope>
    <source>
        <strain evidence="1">ATCC PRA-425</strain>
    </source>
</reference>
<sequence length="315" mass="34562">MDLPRLHAHLYADDSVILFRYKDEAGIQASVNEIFNRLEQWCLSVKCRLSRHKTKLMCFPAHRCHGGPEIEISIGGHLVKEGAVKWLGLQLDRKFKWGGHVACSLAKIEGAYHSVKRHVRSTWGLLPDVAVRLFDIIARGYLLHGVAYWGVAALRGRIANQIRSLQAKMYKRACRISARAPTAFSCRLGLGGIAWDDLCSVQCAKRRVQWPEFFRLGAVKHITNEIVGCHLVERLVDSRSQGTPSGMGPVALSSRPEDIAELYPDGSVKPGISAGVGAAWFTPSGTWSQTAGAHHFPSSRGSGHCACGPGRSAYA</sequence>
<comment type="caution">
    <text evidence="1">The sequence shown here is derived from an EMBL/GenBank/DDBJ whole genome shotgun (WGS) entry which is preliminary data.</text>
</comment>
<organism evidence="1 2">
    <name type="scientific">Perkinsus chesapeaki</name>
    <name type="common">Clam parasite</name>
    <name type="synonym">Perkinsus andrewsi</name>
    <dbReference type="NCBI Taxonomy" id="330153"/>
    <lineage>
        <taxon>Eukaryota</taxon>
        <taxon>Sar</taxon>
        <taxon>Alveolata</taxon>
        <taxon>Perkinsozoa</taxon>
        <taxon>Perkinsea</taxon>
        <taxon>Perkinsida</taxon>
        <taxon>Perkinsidae</taxon>
        <taxon>Perkinsus</taxon>
    </lineage>
</organism>
<accession>A0A7J6LC97</accession>
<evidence type="ECO:0000313" key="2">
    <source>
        <dbReference type="Proteomes" id="UP000591131"/>
    </source>
</evidence>
<evidence type="ECO:0008006" key="3">
    <source>
        <dbReference type="Google" id="ProtNLM"/>
    </source>
</evidence>
<protein>
    <recommendedName>
        <fullName evidence="3">Reverse transcriptase domain-containing protein</fullName>
    </recommendedName>
</protein>
<dbReference type="AlphaFoldDB" id="A0A7J6LC97"/>
<evidence type="ECO:0000313" key="1">
    <source>
        <dbReference type="EMBL" id="KAF4656864.1"/>
    </source>
</evidence>
<keyword evidence="2" id="KW-1185">Reference proteome</keyword>
<name>A0A7J6LC97_PERCH</name>
<dbReference type="OrthoDB" id="411823at2759"/>
<dbReference type="EMBL" id="JAAPAO010000573">
    <property type="protein sequence ID" value="KAF4656864.1"/>
    <property type="molecule type" value="Genomic_DNA"/>
</dbReference>
<gene>
    <name evidence="1" type="ORF">FOL47_008720</name>
</gene>
<proteinExistence type="predicted"/>
<dbReference type="Proteomes" id="UP000591131">
    <property type="component" value="Unassembled WGS sequence"/>
</dbReference>